<dbReference type="Ensembl" id="ENSCINT00000033883.1">
    <property type="protein sequence ID" value="ENSCINP00000030814.1"/>
    <property type="gene ID" value="ENSCING00000018313.1"/>
</dbReference>
<protein>
    <recommendedName>
        <fullName evidence="4">GB1/RHD3-type G domain-containing protein</fullName>
    </recommendedName>
</protein>
<name>H2XMD1_CIOIN</name>
<proteinExistence type="inferred from homology"/>
<dbReference type="InterPro" id="IPR015894">
    <property type="entry name" value="Guanylate-bd_N"/>
</dbReference>
<evidence type="ECO:0000313" key="5">
    <source>
        <dbReference type="Ensembl" id="ENSCINP00000030814.1"/>
    </source>
</evidence>
<dbReference type="GeneTree" id="ENSGT00940000165594"/>
<dbReference type="EMBL" id="EAAA01001167">
    <property type="status" value="NOT_ANNOTATED_CDS"/>
    <property type="molecule type" value="Genomic_DNA"/>
</dbReference>
<dbReference type="InterPro" id="IPR030386">
    <property type="entry name" value="G_GB1_RHD3_dom"/>
</dbReference>
<dbReference type="Proteomes" id="UP000008144">
    <property type="component" value="Chromosome 14"/>
</dbReference>
<dbReference type="Gene3D" id="3.40.50.300">
    <property type="entry name" value="P-loop containing nucleotide triphosphate hydrolases"/>
    <property type="match status" value="1"/>
</dbReference>
<dbReference type="PANTHER" id="PTHR10751">
    <property type="entry name" value="GUANYLATE BINDING PROTEIN"/>
    <property type="match status" value="1"/>
</dbReference>
<reference evidence="5" key="4">
    <citation type="submission" date="2025-09" db="UniProtKB">
        <authorList>
            <consortium name="Ensembl"/>
        </authorList>
    </citation>
    <scope>IDENTIFICATION</scope>
</reference>
<keyword evidence="1" id="KW-0547">Nucleotide-binding</keyword>
<accession>H2XMD1</accession>
<evidence type="ECO:0000313" key="6">
    <source>
        <dbReference type="Proteomes" id="UP000008144"/>
    </source>
</evidence>
<dbReference type="GO" id="GO:0007029">
    <property type="term" value="P:endoplasmic reticulum organization"/>
    <property type="evidence" value="ECO:0000318"/>
    <property type="project" value="GO_Central"/>
</dbReference>
<dbReference type="InParanoid" id="H2XMD1"/>
<dbReference type="HOGENOM" id="CLU_021447_1_0_1"/>
<evidence type="ECO:0000256" key="1">
    <source>
        <dbReference type="ARBA" id="ARBA00022741"/>
    </source>
</evidence>
<evidence type="ECO:0000256" key="3">
    <source>
        <dbReference type="PROSITE-ProRule" id="PRU01052"/>
    </source>
</evidence>
<dbReference type="Pfam" id="PF02263">
    <property type="entry name" value="GBP"/>
    <property type="match status" value="1"/>
</dbReference>
<dbReference type="PROSITE" id="PS51715">
    <property type="entry name" value="G_GB1_RHD3"/>
    <property type="match status" value="1"/>
</dbReference>
<reference evidence="5" key="3">
    <citation type="submission" date="2025-08" db="UniProtKB">
        <authorList>
            <consortium name="Ensembl"/>
        </authorList>
    </citation>
    <scope>IDENTIFICATION</scope>
</reference>
<dbReference type="GO" id="GO:0005525">
    <property type="term" value="F:GTP binding"/>
    <property type="evidence" value="ECO:0000318"/>
    <property type="project" value="GO_Central"/>
</dbReference>
<keyword evidence="2" id="KW-0342">GTP-binding</keyword>
<dbReference type="InterPro" id="IPR027417">
    <property type="entry name" value="P-loop_NTPase"/>
</dbReference>
<evidence type="ECO:0000256" key="2">
    <source>
        <dbReference type="ARBA" id="ARBA00023134"/>
    </source>
</evidence>
<evidence type="ECO:0000259" key="4">
    <source>
        <dbReference type="PROSITE" id="PS51715"/>
    </source>
</evidence>
<sequence>MSQAHHGKTVSGKAVKIVKVNKDTPHLNLDRLEQILHNYQDHPVAIISVFGEHRTGKSFLLNFLCQYLRENQSPSWYKKNYVKLINTFHWKGGVERDTIGIYMTDKPFMLKNDKGQDTAVFFMDTQGSFHKQVTAGESSLMFALSSLLSSVQIYNLPSAMIRENDLQHLEVFTHYAQAAIDYEGDEGSQHSSLFQSLLFLVRNWQMSDYHYGSKGGMDYMKEVMKTDKAENDSVRRQIKQSFSDVRC</sequence>
<organism evidence="5 6">
    <name type="scientific">Ciona intestinalis</name>
    <name type="common">Transparent sea squirt</name>
    <name type="synonym">Ascidia intestinalis</name>
    <dbReference type="NCBI Taxonomy" id="7719"/>
    <lineage>
        <taxon>Eukaryota</taxon>
        <taxon>Metazoa</taxon>
        <taxon>Chordata</taxon>
        <taxon>Tunicata</taxon>
        <taxon>Ascidiacea</taxon>
        <taxon>Phlebobranchia</taxon>
        <taxon>Cionidae</taxon>
        <taxon>Ciona</taxon>
    </lineage>
</organism>
<keyword evidence="6" id="KW-1185">Reference proteome</keyword>
<comment type="similarity">
    <text evidence="3">Belongs to the TRAFAC class dynamin-like GTPase superfamily. GB1/RHD3 GTPase family.</text>
</comment>
<dbReference type="SUPFAM" id="SSF52540">
    <property type="entry name" value="P-loop containing nucleoside triphosphate hydrolases"/>
    <property type="match status" value="1"/>
</dbReference>
<dbReference type="GO" id="GO:0051260">
    <property type="term" value="P:protein homooligomerization"/>
    <property type="evidence" value="ECO:0000318"/>
    <property type="project" value="GO_Central"/>
</dbReference>
<dbReference type="GO" id="GO:0003924">
    <property type="term" value="F:GTPase activity"/>
    <property type="evidence" value="ECO:0000318"/>
    <property type="project" value="GO_Central"/>
</dbReference>
<reference evidence="5" key="2">
    <citation type="journal article" date="2008" name="Genome Biol.">
        <title>Improved genome assembly and evidence-based global gene model set for the chordate Ciona intestinalis: new insight into intron and operon populations.</title>
        <authorList>
            <person name="Satou Y."/>
            <person name="Mineta K."/>
            <person name="Ogasawara M."/>
            <person name="Sasakura Y."/>
            <person name="Shoguchi E."/>
            <person name="Ueno K."/>
            <person name="Yamada L."/>
            <person name="Matsumoto J."/>
            <person name="Wasserscheid J."/>
            <person name="Dewar K."/>
            <person name="Wiley G.B."/>
            <person name="Macmil S.L."/>
            <person name="Roe B.A."/>
            <person name="Zeller R.W."/>
            <person name="Hastings K.E."/>
            <person name="Lemaire P."/>
            <person name="Lindquist E."/>
            <person name="Endo T."/>
            <person name="Hotta K."/>
            <person name="Inaba K."/>
        </authorList>
    </citation>
    <scope>NUCLEOTIDE SEQUENCE [LARGE SCALE GENOMIC DNA]</scope>
    <source>
        <strain evidence="5">wild type</strain>
    </source>
</reference>
<reference evidence="6" key="1">
    <citation type="journal article" date="2002" name="Science">
        <title>The draft genome of Ciona intestinalis: insights into chordate and vertebrate origins.</title>
        <authorList>
            <person name="Dehal P."/>
            <person name="Satou Y."/>
            <person name="Campbell R.K."/>
            <person name="Chapman J."/>
            <person name="Degnan B."/>
            <person name="De Tomaso A."/>
            <person name="Davidson B."/>
            <person name="Di Gregorio A."/>
            <person name="Gelpke M."/>
            <person name="Goodstein D.M."/>
            <person name="Harafuji N."/>
            <person name="Hastings K.E."/>
            <person name="Ho I."/>
            <person name="Hotta K."/>
            <person name="Huang W."/>
            <person name="Kawashima T."/>
            <person name="Lemaire P."/>
            <person name="Martinez D."/>
            <person name="Meinertzhagen I.A."/>
            <person name="Necula S."/>
            <person name="Nonaka M."/>
            <person name="Putnam N."/>
            <person name="Rash S."/>
            <person name="Saiga H."/>
            <person name="Satake M."/>
            <person name="Terry A."/>
            <person name="Yamada L."/>
            <person name="Wang H.G."/>
            <person name="Awazu S."/>
            <person name="Azumi K."/>
            <person name="Boore J."/>
            <person name="Branno M."/>
            <person name="Chin-Bow S."/>
            <person name="DeSantis R."/>
            <person name="Doyle S."/>
            <person name="Francino P."/>
            <person name="Keys D.N."/>
            <person name="Haga S."/>
            <person name="Hayashi H."/>
            <person name="Hino K."/>
            <person name="Imai K.S."/>
            <person name="Inaba K."/>
            <person name="Kano S."/>
            <person name="Kobayashi K."/>
            <person name="Kobayashi M."/>
            <person name="Lee B.I."/>
            <person name="Makabe K.W."/>
            <person name="Manohar C."/>
            <person name="Matassi G."/>
            <person name="Medina M."/>
            <person name="Mochizuki Y."/>
            <person name="Mount S."/>
            <person name="Morishita T."/>
            <person name="Miura S."/>
            <person name="Nakayama A."/>
            <person name="Nishizaka S."/>
            <person name="Nomoto H."/>
            <person name="Ohta F."/>
            <person name="Oishi K."/>
            <person name="Rigoutsos I."/>
            <person name="Sano M."/>
            <person name="Sasaki A."/>
            <person name="Sasakura Y."/>
            <person name="Shoguchi E."/>
            <person name="Shin-i T."/>
            <person name="Spagnuolo A."/>
            <person name="Stainier D."/>
            <person name="Suzuki M.M."/>
            <person name="Tassy O."/>
            <person name="Takatori N."/>
            <person name="Tokuoka M."/>
            <person name="Yagi K."/>
            <person name="Yoshizaki F."/>
            <person name="Wada S."/>
            <person name="Zhang C."/>
            <person name="Hyatt P.D."/>
            <person name="Larimer F."/>
            <person name="Detter C."/>
            <person name="Doggett N."/>
            <person name="Glavina T."/>
            <person name="Hawkins T."/>
            <person name="Richardson P."/>
            <person name="Lucas S."/>
            <person name="Kohara Y."/>
            <person name="Levine M."/>
            <person name="Satoh N."/>
            <person name="Rokhsar D.S."/>
        </authorList>
    </citation>
    <scope>NUCLEOTIDE SEQUENCE [LARGE SCALE GENOMIC DNA]</scope>
</reference>
<feature type="domain" description="GB1/RHD3-type G" evidence="4">
    <location>
        <begin position="41"/>
        <end position="247"/>
    </location>
</feature>
<dbReference type="AlphaFoldDB" id="H2XMD1"/>